<dbReference type="CDD" id="cd06229">
    <property type="entry name" value="M14_Endopeptidase_I"/>
    <property type="match status" value="1"/>
</dbReference>
<organism evidence="9 10">
    <name type="scientific">Paenibacillus zeisoli</name>
    <dbReference type="NCBI Taxonomy" id="2496267"/>
    <lineage>
        <taxon>Bacteria</taxon>
        <taxon>Bacillati</taxon>
        <taxon>Bacillota</taxon>
        <taxon>Bacilli</taxon>
        <taxon>Bacillales</taxon>
        <taxon>Paenibacillaceae</taxon>
        <taxon>Paenibacillus</taxon>
    </lineage>
</organism>
<dbReference type="GO" id="GO:0004181">
    <property type="term" value="F:metallocarboxypeptidase activity"/>
    <property type="evidence" value="ECO:0007669"/>
    <property type="project" value="InterPro"/>
</dbReference>
<evidence type="ECO:0000256" key="1">
    <source>
        <dbReference type="ARBA" id="ARBA00001947"/>
    </source>
</evidence>
<dbReference type="GO" id="GO:0006508">
    <property type="term" value="P:proteolysis"/>
    <property type="evidence" value="ECO:0007669"/>
    <property type="project" value="UniProtKB-KW"/>
</dbReference>
<comment type="similarity">
    <text evidence="2 7">Belongs to the peptidase M14 family.</text>
</comment>
<dbReference type="Proteomes" id="UP000272464">
    <property type="component" value="Unassembled WGS sequence"/>
</dbReference>
<feature type="domain" description="Peptidase M14" evidence="8">
    <location>
        <begin position="17"/>
        <end position="306"/>
    </location>
</feature>
<keyword evidence="4" id="KW-0378">Hydrolase</keyword>
<evidence type="ECO:0000256" key="3">
    <source>
        <dbReference type="ARBA" id="ARBA00022670"/>
    </source>
</evidence>
<comment type="caution">
    <text evidence="7">Lacks conserved residue(s) required for the propagation of feature annotation.</text>
</comment>
<dbReference type="PANTHER" id="PTHR11705">
    <property type="entry name" value="PROTEASE FAMILY M14 CARBOXYPEPTIDASE A,B"/>
    <property type="match status" value="1"/>
</dbReference>
<keyword evidence="3" id="KW-0645">Protease</keyword>
<dbReference type="PANTHER" id="PTHR11705:SF143">
    <property type="entry name" value="SLL0236 PROTEIN"/>
    <property type="match status" value="1"/>
</dbReference>
<evidence type="ECO:0000256" key="5">
    <source>
        <dbReference type="ARBA" id="ARBA00022833"/>
    </source>
</evidence>
<evidence type="ECO:0000256" key="2">
    <source>
        <dbReference type="ARBA" id="ARBA00005988"/>
    </source>
</evidence>
<evidence type="ECO:0000256" key="6">
    <source>
        <dbReference type="ARBA" id="ARBA00023049"/>
    </source>
</evidence>
<dbReference type="SUPFAM" id="SSF53187">
    <property type="entry name" value="Zn-dependent exopeptidases"/>
    <property type="match status" value="1"/>
</dbReference>
<evidence type="ECO:0000256" key="4">
    <source>
        <dbReference type="ARBA" id="ARBA00022801"/>
    </source>
</evidence>
<keyword evidence="5" id="KW-0862">Zinc</keyword>
<accession>A0A3S1CXU9</accession>
<dbReference type="PROSITE" id="PS52035">
    <property type="entry name" value="PEPTIDASE_M14"/>
    <property type="match status" value="1"/>
</dbReference>
<dbReference type="Pfam" id="PF00246">
    <property type="entry name" value="Peptidase_M14"/>
    <property type="match status" value="1"/>
</dbReference>
<evidence type="ECO:0000259" key="8">
    <source>
        <dbReference type="PROSITE" id="PS52035"/>
    </source>
</evidence>
<dbReference type="InterPro" id="IPR034274">
    <property type="entry name" value="ENP1_M14_CPD"/>
</dbReference>
<reference evidence="9 10" key="1">
    <citation type="submission" date="2018-12" db="EMBL/GenBank/DDBJ databases">
        <authorList>
            <person name="Sun L."/>
            <person name="Chen Z."/>
        </authorList>
    </citation>
    <scope>NUCLEOTIDE SEQUENCE [LARGE SCALE GENOMIC DNA]</scope>
    <source>
        <strain evidence="9 10">3-5-3</strain>
    </source>
</reference>
<sequence length="306" mass="34761">MEFCSQHGRGRIVQVGNQYLYKDLIQQLKQLQCAYPDLDVLEIGRSVMGKPIHCLRLGTGPRAIHMNASVHANEWITSPLLLRFVEEIAASSAVATERWSTEACLWLKEFTLWAVPMVNPDGVNLSQEGVTASHANADELISWNKGSMDFSRWKANIHGVDLNDQFPAYWEEEQQRRGIHMPASQDYGGSAPLTEPEAKALAELTRWENFELALSLHTQGKEIYWNYRDLEPYESQKLAHRFSYASGYRAVKLTGSDAGYKDWFIKEFRRPGFTIEAGEGVNPLPPADFERIYAEVSELFAEAMRS</sequence>
<proteinExistence type="inferred from homology"/>
<dbReference type="GO" id="GO:0005615">
    <property type="term" value="C:extracellular space"/>
    <property type="evidence" value="ECO:0007669"/>
    <property type="project" value="TreeGrafter"/>
</dbReference>
<dbReference type="PRINTS" id="PR00765">
    <property type="entry name" value="CRBOXYPTASEA"/>
</dbReference>
<dbReference type="Gene3D" id="3.40.630.10">
    <property type="entry name" value="Zn peptidases"/>
    <property type="match status" value="1"/>
</dbReference>
<dbReference type="EMBL" id="RZNX01000006">
    <property type="protein sequence ID" value="RUT29670.1"/>
    <property type="molecule type" value="Genomic_DNA"/>
</dbReference>
<dbReference type="AlphaFoldDB" id="A0A3S1CXU9"/>
<evidence type="ECO:0000313" key="10">
    <source>
        <dbReference type="Proteomes" id="UP000272464"/>
    </source>
</evidence>
<dbReference type="GO" id="GO:0008270">
    <property type="term" value="F:zinc ion binding"/>
    <property type="evidence" value="ECO:0007669"/>
    <property type="project" value="InterPro"/>
</dbReference>
<evidence type="ECO:0000256" key="7">
    <source>
        <dbReference type="PROSITE-ProRule" id="PRU01379"/>
    </source>
</evidence>
<gene>
    <name evidence="9" type="ORF">EJP77_15000</name>
</gene>
<protein>
    <submittedName>
        <fullName evidence="9">Peptidase M14</fullName>
    </submittedName>
</protein>
<comment type="cofactor">
    <cofactor evidence="1">
        <name>Zn(2+)</name>
        <dbReference type="ChEBI" id="CHEBI:29105"/>
    </cofactor>
</comment>
<comment type="caution">
    <text evidence="9">The sequence shown here is derived from an EMBL/GenBank/DDBJ whole genome shotgun (WGS) entry which is preliminary data.</text>
</comment>
<keyword evidence="10" id="KW-1185">Reference proteome</keyword>
<name>A0A3S1CXU9_9BACL</name>
<dbReference type="SMART" id="SM00631">
    <property type="entry name" value="Zn_pept"/>
    <property type="match status" value="1"/>
</dbReference>
<keyword evidence="6" id="KW-0482">Metalloprotease</keyword>
<evidence type="ECO:0000313" key="9">
    <source>
        <dbReference type="EMBL" id="RUT29670.1"/>
    </source>
</evidence>
<dbReference type="OrthoDB" id="9802862at2"/>
<dbReference type="RefSeq" id="WP_127200053.1">
    <property type="nucleotide sequence ID" value="NZ_RZNX01000006.1"/>
</dbReference>
<dbReference type="InterPro" id="IPR000834">
    <property type="entry name" value="Peptidase_M14"/>
</dbReference>